<keyword evidence="5 16" id="KW-0820">tRNA-binding</keyword>
<evidence type="ECO:0000256" key="9">
    <source>
        <dbReference type="ARBA" id="ARBA00022840"/>
    </source>
</evidence>
<dbReference type="GO" id="GO:0006432">
    <property type="term" value="P:phenylalanyl-tRNA aminoacylation"/>
    <property type="evidence" value="ECO:0007669"/>
    <property type="project" value="UniProtKB-UniRule"/>
</dbReference>
<dbReference type="CDD" id="cd02796">
    <property type="entry name" value="tRNA_bind_bactPheRS"/>
    <property type="match status" value="1"/>
</dbReference>
<dbReference type="InterPro" id="IPR033714">
    <property type="entry name" value="tRNA_bind_bactPheRS"/>
</dbReference>
<comment type="catalytic activity">
    <reaction evidence="14 15">
        <text>tRNA(Phe) + L-phenylalanine + ATP = L-phenylalanyl-tRNA(Phe) + AMP + diphosphate + H(+)</text>
        <dbReference type="Rhea" id="RHEA:19413"/>
        <dbReference type="Rhea" id="RHEA-COMP:9668"/>
        <dbReference type="Rhea" id="RHEA-COMP:9699"/>
        <dbReference type="ChEBI" id="CHEBI:15378"/>
        <dbReference type="ChEBI" id="CHEBI:30616"/>
        <dbReference type="ChEBI" id="CHEBI:33019"/>
        <dbReference type="ChEBI" id="CHEBI:58095"/>
        <dbReference type="ChEBI" id="CHEBI:78442"/>
        <dbReference type="ChEBI" id="CHEBI:78531"/>
        <dbReference type="ChEBI" id="CHEBI:456215"/>
        <dbReference type="EC" id="6.1.1.20"/>
    </reaction>
</comment>
<dbReference type="OrthoDB" id="9805455at2"/>
<dbReference type="EMBL" id="AYXT01000010">
    <property type="protein sequence ID" value="ETF02078.1"/>
    <property type="molecule type" value="Genomic_DNA"/>
</dbReference>
<evidence type="ECO:0000256" key="6">
    <source>
        <dbReference type="ARBA" id="ARBA00022598"/>
    </source>
</evidence>
<dbReference type="FunFam" id="2.40.50.140:FF:000045">
    <property type="entry name" value="Phenylalanine--tRNA ligase beta subunit"/>
    <property type="match status" value="1"/>
</dbReference>
<dbReference type="Gene3D" id="3.50.40.10">
    <property type="entry name" value="Phenylalanyl-trna Synthetase, Chain B, domain 3"/>
    <property type="match status" value="1"/>
</dbReference>
<dbReference type="InterPro" id="IPR005121">
    <property type="entry name" value="Fdx_antiC-bd"/>
</dbReference>
<dbReference type="InterPro" id="IPR005147">
    <property type="entry name" value="tRNA_synthase_B5-dom"/>
</dbReference>
<dbReference type="InterPro" id="IPR009061">
    <property type="entry name" value="DNA-bd_dom_put_sf"/>
</dbReference>
<evidence type="ECO:0000256" key="2">
    <source>
        <dbReference type="ARBA" id="ARBA00008653"/>
    </source>
</evidence>
<feature type="domain" description="FDX-ACB" evidence="18">
    <location>
        <begin position="703"/>
        <end position="801"/>
    </location>
</feature>
<evidence type="ECO:0000256" key="7">
    <source>
        <dbReference type="ARBA" id="ARBA00022723"/>
    </source>
</evidence>
<dbReference type="HAMAP" id="MF_00283">
    <property type="entry name" value="Phe_tRNA_synth_beta1"/>
    <property type="match status" value="1"/>
</dbReference>
<dbReference type="InterPro" id="IPR036690">
    <property type="entry name" value="Fdx_antiC-bd_sf"/>
</dbReference>
<evidence type="ECO:0000256" key="15">
    <source>
        <dbReference type="HAMAP-Rule" id="MF_00283"/>
    </source>
</evidence>
<evidence type="ECO:0000259" key="18">
    <source>
        <dbReference type="PROSITE" id="PS51447"/>
    </source>
</evidence>
<dbReference type="InterPro" id="IPR004532">
    <property type="entry name" value="Phe-tRNA-ligase_IIc_bsu_bact"/>
</dbReference>
<keyword evidence="7 15" id="KW-0479">Metal-binding</keyword>
<evidence type="ECO:0000259" key="19">
    <source>
        <dbReference type="PROSITE" id="PS51483"/>
    </source>
</evidence>
<dbReference type="PANTHER" id="PTHR10947">
    <property type="entry name" value="PHENYLALANYL-TRNA SYNTHETASE BETA CHAIN AND LEUCINE-RICH REPEAT-CONTAINING PROTEIN 47"/>
    <property type="match status" value="1"/>
</dbReference>
<feature type="binding site" evidence="15">
    <location>
        <position position="462"/>
    </location>
    <ligand>
        <name>Mg(2+)</name>
        <dbReference type="ChEBI" id="CHEBI:18420"/>
        <note>shared with alpha subunit</note>
    </ligand>
</feature>
<dbReference type="Pfam" id="PF01588">
    <property type="entry name" value="tRNA_bind"/>
    <property type="match status" value="1"/>
</dbReference>
<dbReference type="PROSITE" id="PS51447">
    <property type="entry name" value="FDX_ACB"/>
    <property type="match status" value="1"/>
</dbReference>
<evidence type="ECO:0000256" key="11">
    <source>
        <dbReference type="ARBA" id="ARBA00022884"/>
    </source>
</evidence>
<keyword evidence="12 15" id="KW-0648">Protein biosynthesis</keyword>
<dbReference type="STRING" id="1424334.W822_15120"/>
<feature type="binding site" evidence="15">
    <location>
        <position position="452"/>
    </location>
    <ligand>
        <name>Mg(2+)</name>
        <dbReference type="ChEBI" id="CHEBI:18420"/>
        <note>shared with alpha subunit</note>
    </ligand>
</feature>
<keyword evidence="11 16" id="KW-0694">RNA-binding</keyword>
<evidence type="ECO:0000313" key="20">
    <source>
        <dbReference type="EMBL" id="ETF02078.1"/>
    </source>
</evidence>
<dbReference type="EC" id="6.1.1.20" evidence="15"/>
<dbReference type="Pfam" id="PF03147">
    <property type="entry name" value="FDX-ACB"/>
    <property type="match status" value="1"/>
</dbReference>
<dbReference type="CDD" id="cd00769">
    <property type="entry name" value="PheRS_beta_core"/>
    <property type="match status" value="1"/>
</dbReference>
<dbReference type="SMART" id="SM00896">
    <property type="entry name" value="FDX-ACB"/>
    <property type="match status" value="1"/>
</dbReference>
<dbReference type="PROSITE" id="PS50886">
    <property type="entry name" value="TRBD"/>
    <property type="match status" value="1"/>
</dbReference>
<dbReference type="RefSeq" id="WP_024005976.1">
    <property type="nucleotide sequence ID" value="NZ_KI650980.1"/>
</dbReference>
<dbReference type="HOGENOM" id="CLU_016891_0_0_4"/>
<evidence type="ECO:0000256" key="13">
    <source>
        <dbReference type="ARBA" id="ARBA00023146"/>
    </source>
</evidence>
<evidence type="ECO:0000256" key="5">
    <source>
        <dbReference type="ARBA" id="ARBA00022555"/>
    </source>
</evidence>
<dbReference type="GO" id="GO:0009328">
    <property type="term" value="C:phenylalanine-tRNA ligase complex"/>
    <property type="evidence" value="ECO:0007669"/>
    <property type="project" value="TreeGrafter"/>
</dbReference>
<dbReference type="AlphaFoldDB" id="V8QRX9"/>
<evidence type="ECO:0000256" key="3">
    <source>
        <dbReference type="ARBA" id="ARBA00011209"/>
    </source>
</evidence>
<proteinExistence type="inferred from homology"/>
<evidence type="ECO:0000256" key="10">
    <source>
        <dbReference type="ARBA" id="ARBA00022842"/>
    </source>
</evidence>
<dbReference type="Gene3D" id="3.30.70.380">
    <property type="entry name" value="Ferrodoxin-fold anticodon-binding domain"/>
    <property type="match status" value="1"/>
</dbReference>
<dbReference type="PROSITE" id="PS51483">
    <property type="entry name" value="B5"/>
    <property type="match status" value="1"/>
</dbReference>
<dbReference type="Gene3D" id="3.30.56.10">
    <property type="match status" value="2"/>
</dbReference>
<dbReference type="SUPFAM" id="SSF54991">
    <property type="entry name" value="Anticodon-binding domain of PheRS"/>
    <property type="match status" value="1"/>
</dbReference>
<dbReference type="GO" id="GO:0000049">
    <property type="term" value="F:tRNA binding"/>
    <property type="evidence" value="ECO:0007669"/>
    <property type="project" value="UniProtKB-UniRule"/>
</dbReference>
<dbReference type="FunFam" id="3.30.56.10:FF:000002">
    <property type="entry name" value="Phenylalanine--tRNA ligase beta subunit"/>
    <property type="match status" value="1"/>
</dbReference>
<evidence type="ECO:0000259" key="17">
    <source>
        <dbReference type="PROSITE" id="PS50886"/>
    </source>
</evidence>
<keyword evidence="4 15" id="KW-0963">Cytoplasm</keyword>
<accession>V8QRX9</accession>
<dbReference type="GO" id="GO:0000287">
    <property type="term" value="F:magnesium ion binding"/>
    <property type="evidence" value="ECO:0007669"/>
    <property type="project" value="UniProtKB-UniRule"/>
</dbReference>
<organism evidence="20 21">
    <name type="scientific">Advenella kashmirensis W13003</name>
    <dbReference type="NCBI Taxonomy" id="1424334"/>
    <lineage>
        <taxon>Bacteria</taxon>
        <taxon>Pseudomonadati</taxon>
        <taxon>Pseudomonadota</taxon>
        <taxon>Betaproteobacteria</taxon>
        <taxon>Burkholderiales</taxon>
        <taxon>Alcaligenaceae</taxon>
    </lineage>
</organism>
<dbReference type="InterPro" id="IPR045864">
    <property type="entry name" value="aa-tRNA-synth_II/BPL/LPL"/>
</dbReference>
<dbReference type="InterPro" id="IPR005146">
    <property type="entry name" value="B3/B4_tRNA-bd"/>
</dbReference>
<evidence type="ECO:0000256" key="14">
    <source>
        <dbReference type="ARBA" id="ARBA00049255"/>
    </source>
</evidence>
<feature type="domain" description="TRNA-binding" evidence="17">
    <location>
        <begin position="39"/>
        <end position="148"/>
    </location>
</feature>
<feature type="binding site" evidence="15">
    <location>
        <position position="461"/>
    </location>
    <ligand>
        <name>Mg(2+)</name>
        <dbReference type="ChEBI" id="CHEBI:18420"/>
        <note>shared with alpha subunit</note>
    </ligand>
</feature>
<dbReference type="InterPro" id="IPR045060">
    <property type="entry name" value="Phe-tRNA-ligase_IIc_bsu"/>
</dbReference>
<dbReference type="SUPFAM" id="SSF55681">
    <property type="entry name" value="Class II aaRS and biotin synthetases"/>
    <property type="match status" value="1"/>
</dbReference>
<dbReference type="Pfam" id="PF17759">
    <property type="entry name" value="tRNA_synthFbeta"/>
    <property type="match status" value="1"/>
</dbReference>
<dbReference type="Pfam" id="PF03483">
    <property type="entry name" value="B3_4"/>
    <property type="match status" value="1"/>
</dbReference>
<dbReference type="Gene3D" id="3.30.930.10">
    <property type="entry name" value="Bira Bifunctional Protein, Domain 2"/>
    <property type="match status" value="1"/>
</dbReference>
<evidence type="ECO:0000256" key="16">
    <source>
        <dbReference type="PROSITE-ProRule" id="PRU00209"/>
    </source>
</evidence>
<dbReference type="Proteomes" id="UP000018733">
    <property type="component" value="Unassembled WGS sequence"/>
</dbReference>
<dbReference type="InterPro" id="IPR002547">
    <property type="entry name" value="tRNA-bd_dom"/>
</dbReference>
<evidence type="ECO:0000256" key="12">
    <source>
        <dbReference type="ARBA" id="ARBA00022917"/>
    </source>
</evidence>
<evidence type="ECO:0000256" key="4">
    <source>
        <dbReference type="ARBA" id="ARBA00022490"/>
    </source>
</evidence>
<dbReference type="InterPro" id="IPR020825">
    <property type="entry name" value="Phe-tRNA_synthase-like_B3/B4"/>
</dbReference>
<keyword evidence="6 15" id="KW-0436">Ligase</keyword>
<keyword evidence="8 15" id="KW-0547">Nucleotide-binding</keyword>
<evidence type="ECO:0000256" key="1">
    <source>
        <dbReference type="ARBA" id="ARBA00004496"/>
    </source>
</evidence>
<keyword evidence="13 15" id="KW-0030">Aminoacyl-tRNA synthetase</keyword>
<dbReference type="PANTHER" id="PTHR10947:SF0">
    <property type="entry name" value="PHENYLALANINE--TRNA LIGASE BETA SUBUNIT"/>
    <property type="match status" value="1"/>
</dbReference>
<dbReference type="SMART" id="SM00874">
    <property type="entry name" value="B5"/>
    <property type="match status" value="1"/>
</dbReference>
<dbReference type="Gene3D" id="2.40.50.140">
    <property type="entry name" value="Nucleic acid-binding proteins"/>
    <property type="match status" value="1"/>
</dbReference>
<comment type="subcellular location">
    <subcellularLocation>
        <location evidence="1 15">Cytoplasm</location>
    </subcellularLocation>
</comment>
<keyword evidence="9 15" id="KW-0067">ATP-binding</keyword>
<sequence length="801" mass="88210">MLFPESWLRSFVNPSVSTDELAHMLTMAGLEIEGTAPVAPPFSGIVVAHINEVRPHPNADKLRICSVDDGSGELLQIVCGAPNAAQGLKVPLARIGAVLPGDFKISKARMRGEDSFGMLCSARELGLSQDHGGLLELNADAKVGQDIRSALDLNDTIFEIKLTPNRADCLSILGVAREVAALTGAGLTVPASQPVAVAHQDTLPVTVEAPDLCGRFAGRIVRGVNAKAATPEWMKSRLERAGQRSVSALVDISNYVMLELGRPTHVFDLARITGGLTVRWAREGESLTLLNDQTVDLSPDVGVIAAGETIESLAGIMGGAATAVSLETTDIYLEAAFWFPEAIAGRARRYKFSSEASHRFERGVDFKSIPEHIDYISSLILEICGGQAGPVNDQTLALPLRQPVSMRLARCRRVLGIPVTADDVRDVFTKLNFSFTEQDDVFSVTPPSFRFDLEIEEDLIEEVARIYGFERIPGNPPSAPAVMLHTNETRRSEHDLRHLMAALDYQEVVNFSFVEKAWETNYMGNADPIGLLNPIASQLEVMRSGLIGGLIANIQYNQKRQQSRVRVFELGRIFRRDPSVTDGDLSVAGVRQPLHLAAAAWGPAEPEQWGLPVRQTDFFDVKNDIERLCSQQAQKLRFEAVVHPALHPGRSANVLLGEQVIGFVGELHPQWVQDNELVHPPVLFELDVTALQQMHFPDYQEVSRQPAVFRDLAVWAPSQLNVQDLLDTVRNNQQDGQFLDIIKDIALFDVWKDPKSDSQERSLALRFTLQDPSATLEDTRVDQCMNAVLTLLVEKHGVRKR</sequence>
<evidence type="ECO:0000313" key="21">
    <source>
        <dbReference type="Proteomes" id="UP000018733"/>
    </source>
</evidence>
<dbReference type="InterPro" id="IPR041616">
    <property type="entry name" value="PheRS_beta_core"/>
</dbReference>
<dbReference type="SUPFAM" id="SSF56037">
    <property type="entry name" value="PheT/TilS domain"/>
    <property type="match status" value="1"/>
</dbReference>
<dbReference type="SMART" id="SM00873">
    <property type="entry name" value="B3_4"/>
    <property type="match status" value="1"/>
</dbReference>
<dbReference type="eggNOG" id="COG0072">
    <property type="taxonomic scope" value="Bacteria"/>
</dbReference>
<dbReference type="InterPro" id="IPR012340">
    <property type="entry name" value="NA-bd_OB-fold"/>
</dbReference>
<dbReference type="PATRIC" id="fig|1424334.3.peg.3042"/>
<feature type="binding site" evidence="15">
    <location>
        <position position="458"/>
    </location>
    <ligand>
        <name>Mg(2+)</name>
        <dbReference type="ChEBI" id="CHEBI:18420"/>
        <note>shared with alpha subunit</note>
    </ligand>
</feature>
<reference evidence="20 21" key="1">
    <citation type="journal article" date="2014" name="Genome Announc.">
        <title>Draft Genome Sequence of Advenella kashmirensis Strain W13003, a Polycyclic Aromatic Hydrocarbon-Degrading Bacterium.</title>
        <authorList>
            <person name="Wang X."/>
            <person name="Jin D."/>
            <person name="Zhou L."/>
            <person name="Wu L."/>
            <person name="An W."/>
            <person name="Zhao L."/>
        </authorList>
    </citation>
    <scope>NUCLEOTIDE SEQUENCE [LARGE SCALE GENOMIC DNA]</scope>
    <source>
        <strain evidence="20 21">W13003</strain>
    </source>
</reference>
<protein>
    <recommendedName>
        <fullName evidence="15">Phenylalanine--tRNA ligase beta subunit</fullName>
        <ecNumber evidence="15">6.1.1.20</ecNumber>
    </recommendedName>
    <alternativeName>
        <fullName evidence="15">Phenylalanyl-tRNA synthetase beta subunit</fullName>
        <shortName evidence="15">PheRS</shortName>
    </alternativeName>
</protein>
<comment type="caution">
    <text evidence="20">The sequence shown here is derived from an EMBL/GenBank/DDBJ whole genome shotgun (WGS) entry which is preliminary data.</text>
</comment>
<dbReference type="NCBIfam" id="NF045760">
    <property type="entry name" value="YtpR"/>
    <property type="match status" value="1"/>
</dbReference>
<dbReference type="NCBIfam" id="TIGR00472">
    <property type="entry name" value="pheT_bact"/>
    <property type="match status" value="1"/>
</dbReference>
<name>V8QRX9_9BURK</name>
<dbReference type="SUPFAM" id="SSF50249">
    <property type="entry name" value="Nucleic acid-binding proteins"/>
    <property type="match status" value="1"/>
</dbReference>
<keyword evidence="10 15" id="KW-0460">Magnesium</keyword>
<comment type="cofactor">
    <cofactor evidence="15">
        <name>Mg(2+)</name>
        <dbReference type="ChEBI" id="CHEBI:18420"/>
    </cofactor>
    <text evidence="15">Binds 2 magnesium ions per tetramer.</text>
</comment>
<dbReference type="GO" id="GO:0005524">
    <property type="term" value="F:ATP binding"/>
    <property type="evidence" value="ECO:0007669"/>
    <property type="project" value="UniProtKB-UniRule"/>
</dbReference>
<comment type="subunit">
    <text evidence="3 15">Tetramer of two alpha and two beta subunits.</text>
</comment>
<feature type="domain" description="B5" evidence="19">
    <location>
        <begin position="399"/>
        <end position="474"/>
    </location>
</feature>
<gene>
    <name evidence="15" type="primary">pheT</name>
    <name evidence="20" type="ORF">W822_15120</name>
</gene>
<dbReference type="Pfam" id="PF03484">
    <property type="entry name" value="B5"/>
    <property type="match status" value="1"/>
</dbReference>
<dbReference type="GO" id="GO:0004826">
    <property type="term" value="F:phenylalanine-tRNA ligase activity"/>
    <property type="evidence" value="ECO:0007669"/>
    <property type="project" value="UniProtKB-UniRule"/>
</dbReference>
<evidence type="ECO:0000256" key="8">
    <source>
        <dbReference type="ARBA" id="ARBA00022741"/>
    </source>
</evidence>
<keyword evidence="21" id="KW-1185">Reference proteome</keyword>
<dbReference type="SUPFAM" id="SSF46955">
    <property type="entry name" value="Putative DNA-binding domain"/>
    <property type="match status" value="1"/>
</dbReference>
<comment type="similarity">
    <text evidence="2 15">Belongs to the phenylalanyl-tRNA synthetase beta subunit family. Type 1 subfamily.</text>
</comment>